<evidence type="ECO:0000313" key="1">
    <source>
        <dbReference type="EMBL" id="ADG59932.1"/>
    </source>
</evidence>
<evidence type="ECO:0000313" key="2">
    <source>
        <dbReference type="Proteomes" id="UP000008731"/>
    </source>
</evidence>
<accession>E5EPG6</accession>
<dbReference type="Proteomes" id="UP000008731">
    <property type="component" value="Segment"/>
</dbReference>
<dbReference type="GeneID" id="9926466"/>
<protein>
    <submittedName>
        <fullName evidence="1">Uncharacterized protein</fullName>
    </submittedName>
</protein>
<proteinExistence type="predicted"/>
<dbReference type="KEGG" id="vg:9926466"/>
<organism evidence="1 2">
    <name type="scientific">Acinetobacter phage Acj9</name>
    <dbReference type="NCBI Taxonomy" id="760939"/>
    <lineage>
        <taxon>Viruses</taxon>
        <taxon>Duplodnaviria</taxon>
        <taxon>Heunggongvirae</taxon>
        <taxon>Uroviricota</taxon>
        <taxon>Caudoviricetes</taxon>
        <taxon>Pantevenvirales</taxon>
        <taxon>Straboviridae</taxon>
        <taxon>Twarogvirinae</taxon>
        <taxon>Acajnonavirus</taxon>
        <taxon>Acajnonavirus acj9</taxon>
    </lineage>
</organism>
<dbReference type="RefSeq" id="YP_004010169.1">
    <property type="nucleotide sequence ID" value="NC_014663.1"/>
</dbReference>
<name>E5EPG6_9CAUD</name>
<reference evidence="1 2" key="1">
    <citation type="journal article" date="2010" name="Virol. J.">
        <title>Genomes of the T4-related bacteriophages as windows on microbial genome evolution.</title>
        <authorList>
            <person name="Petrov V.M."/>
            <person name="Ratnayaka S."/>
            <person name="Nolan J.M."/>
            <person name="Miller E.S."/>
            <person name="Karam J.D."/>
        </authorList>
    </citation>
    <scope>NUCLEOTIDE SEQUENCE [LARGE SCALE GENOMIC DNA]</scope>
</reference>
<sequence>MERTEKTILIAPDFGHAMLIEDLGVDIKKLIALGSMPTPSTSSIRIVLSEDLKRILSVSDLGEIKSKTEYDNIMFEYSNKLLNTFAIEPLRARHDRERAEWQKQIMAEKITQYKKHAEQYRVTTPKPKGFFARLLGL</sequence>
<keyword evidence="2" id="KW-1185">Reference proteome</keyword>
<dbReference type="EMBL" id="HM004124">
    <property type="protein sequence ID" value="ADG59932.1"/>
    <property type="molecule type" value="Genomic_DNA"/>
</dbReference>
<gene>
    <name evidence="1" type="ORF">Acj9p032</name>
</gene>